<organism evidence="3 4">
    <name type="scientific">Tritrichomonas foetus</name>
    <dbReference type="NCBI Taxonomy" id="1144522"/>
    <lineage>
        <taxon>Eukaryota</taxon>
        <taxon>Metamonada</taxon>
        <taxon>Parabasalia</taxon>
        <taxon>Tritrichomonadida</taxon>
        <taxon>Tritrichomonadidae</taxon>
        <taxon>Tritrichomonas</taxon>
    </lineage>
</organism>
<dbReference type="InterPro" id="IPR011009">
    <property type="entry name" value="Kinase-like_dom_sf"/>
</dbReference>
<keyword evidence="1" id="KW-0547">Nucleotide-binding</keyword>
<feature type="domain" description="Protein kinase" evidence="2">
    <location>
        <begin position="46"/>
        <end position="310"/>
    </location>
</feature>
<reference evidence="3" key="1">
    <citation type="submission" date="2016-10" db="EMBL/GenBank/DDBJ databases">
        <authorList>
            <person name="Benchimol M."/>
            <person name="Almeida L.G."/>
            <person name="Vasconcelos A.T."/>
            <person name="Perreira-Neves A."/>
            <person name="Rosa I.A."/>
            <person name="Tasca T."/>
            <person name="Bogo M.R."/>
            <person name="de Souza W."/>
        </authorList>
    </citation>
    <scope>NUCLEOTIDE SEQUENCE [LARGE SCALE GENOMIC DNA]</scope>
    <source>
        <strain evidence="3">K</strain>
    </source>
</reference>
<gene>
    <name evidence="3" type="ORF">TRFO_21671</name>
</gene>
<keyword evidence="1" id="KW-0067">ATP-binding</keyword>
<proteinExistence type="predicted"/>
<dbReference type="PANTHER" id="PTHR11909">
    <property type="entry name" value="CASEIN KINASE-RELATED"/>
    <property type="match status" value="1"/>
</dbReference>
<dbReference type="Gene3D" id="1.10.510.10">
    <property type="entry name" value="Transferase(Phosphotransferase) domain 1"/>
    <property type="match status" value="1"/>
</dbReference>
<dbReference type="VEuPathDB" id="TrichDB:TRFO_21671"/>
<dbReference type="Proteomes" id="UP000179807">
    <property type="component" value="Unassembled WGS sequence"/>
</dbReference>
<keyword evidence="3" id="KW-0418">Kinase</keyword>
<dbReference type="PROSITE" id="PS50011">
    <property type="entry name" value="PROTEIN_KINASE_DOM"/>
    <property type="match status" value="1"/>
</dbReference>
<dbReference type="FunFam" id="1.10.510.10:FF:000596">
    <property type="entry name" value="CK1 family protein kinase"/>
    <property type="match status" value="1"/>
</dbReference>
<protein>
    <submittedName>
        <fullName evidence="3">Casein kinase</fullName>
    </submittedName>
</protein>
<keyword evidence="4" id="KW-1185">Reference proteome</keyword>
<keyword evidence="3" id="KW-0808">Transferase</keyword>
<dbReference type="EMBL" id="MLAK01000640">
    <property type="protein sequence ID" value="OHT09372.1"/>
    <property type="molecule type" value="Genomic_DNA"/>
</dbReference>
<dbReference type="OrthoDB" id="1932208at2759"/>
<comment type="caution">
    <text evidence="3">The sequence shown here is derived from an EMBL/GenBank/DDBJ whole genome shotgun (WGS) entry which is preliminary data.</text>
</comment>
<accession>A0A1J4KHR9</accession>
<dbReference type="PROSITE" id="PS00107">
    <property type="entry name" value="PROTEIN_KINASE_ATP"/>
    <property type="match status" value="1"/>
</dbReference>
<dbReference type="RefSeq" id="XP_068362508.1">
    <property type="nucleotide sequence ID" value="XM_068502122.1"/>
</dbReference>
<feature type="binding site" evidence="1">
    <location>
        <position position="76"/>
    </location>
    <ligand>
        <name>ATP</name>
        <dbReference type="ChEBI" id="CHEBI:30616"/>
    </ligand>
</feature>
<evidence type="ECO:0000313" key="3">
    <source>
        <dbReference type="EMBL" id="OHT09372.1"/>
    </source>
</evidence>
<dbReference type="Pfam" id="PF00069">
    <property type="entry name" value="Pkinase"/>
    <property type="match status" value="1"/>
</dbReference>
<dbReference type="InterPro" id="IPR050235">
    <property type="entry name" value="CK1_Ser-Thr_kinase"/>
</dbReference>
<dbReference type="SUPFAM" id="SSF56112">
    <property type="entry name" value="Protein kinase-like (PK-like)"/>
    <property type="match status" value="1"/>
</dbReference>
<dbReference type="InterPro" id="IPR017441">
    <property type="entry name" value="Protein_kinase_ATP_BS"/>
</dbReference>
<sequence>MSMKYLSRFIKKSVITIKKFSMLQKFNLQKLKKMKHKKRNSSPLTFNFREKLGAGCFGEVYIGDCVQTGEEVAIKKEYISYKPPQLVYEMKVLRSLSGATGFPKFRGYWSGEGYNALAQTLLGENLGELFRKCNKRFTLKTVLMIADQMISRLQFLHFKNTLHRDIKPENFMIGQNNQDNTIYLIDFGLTKVYRDPISHIHIPMREGRSIVGTARYVSINTHIGIESSRRDDMESLGYLLIYFAKGKLPWQGIKAHDKTVKYGIILEKKRTCSPEELCQGLPKEFVFYLNDVKNLQFDEEPDYNKYREWFRNALLTLDEKYDYDFCWKHAESGELGKSTAKEDAPKISGELHQTPNKFHNTMPVLLRPKLNSISLQSTSHHHHHHHHHNNVNMIIAQPIKKAILPYWRQNLAFL</sequence>
<name>A0A1J4KHR9_9EUKA</name>
<dbReference type="InterPro" id="IPR000719">
    <property type="entry name" value="Prot_kinase_dom"/>
</dbReference>
<dbReference type="GO" id="GO:0005524">
    <property type="term" value="F:ATP binding"/>
    <property type="evidence" value="ECO:0007669"/>
    <property type="project" value="UniProtKB-UniRule"/>
</dbReference>
<evidence type="ECO:0000256" key="1">
    <source>
        <dbReference type="PROSITE-ProRule" id="PRU10141"/>
    </source>
</evidence>
<dbReference type="CDD" id="cd14016">
    <property type="entry name" value="STKc_CK1"/>
    <property type="match status" value="1"/>
</dbReference>
<dbReference type="AlphaFoldDB" id="A0A1J4KHR9"/>
<dbReference type="SMART" id="SM00220">
    <property type="entry name" value="S_TKc"/>
    <property type="match status" value="1"/>
</dbReference>
<dbReference type="GeneID" id="94836826"/>
<evidence type="ECO:0000259" key="2">
    <source>
        <dbReference type="PROSITE" id="PS50011"/>
    </source>
</evidence>
<dbReference type="GO" id="GO:0004672">
    <property type="term" value="F:protein kinase activity"/>
    <property type="evidence" value="ECO:0007669"/>
    <property type="project" value="InterPro"/>
</dbReference>
<evidence type="ECO:0000313" key="4">
    <source>
        <dbReference type="Proteomes" id="UP000179807"/>
    </source>
</evidence>